<sequence>MKKTILFLSAIVVFNSCSSRKKTDDSTFMKGFFSYYNTLFNSKDALQTELKNRDEAHVDNFYAPYIQLLTYEEQPLGSDLQSAGMFGDDPTPPGSMNPGGPGVPGGRGDSQNSSTAGFKSGASILEISEAKALKAISKYSMMKGGEEKNRKIFDANLLLAQARIYRNKPLEALDGLNYVFANMRNDKRIPLARIYQGLAYSKMGDYYRAEEVFTDVKKDDKLKKDYKKLLSIYYSEMLLQAGKKEAAVDELEEAYALNKNRKMRSRIAFLRGQILANLDRNEEARESFVTAYKNANDFEFEVKSQIEIAKTFNGKDDDYEGAKEYLEKISKKGTYGSRKNEFYYALGLMANKAGKKEEAKEYFSKSLKEKMSDPQIRGLNYYEIGKGFFEESDYLSAGAYYDSALAVMTYEPSKVLLTEKSGNIKQVSANYYLIRKNDSILALTKMPESERIAYFNKYIEGIKAKEAREELERKKAERNKGFDTGDYSANSIFAGNTGGFQDFGNNKGGFYFANQSTVAKGESTFKQLWGNRALSDNWRTSARGSSIEDLKNEAMGIASAPDPRRLEPAFYIEKIPTASEDILALKKARDTASLGLGRMYEAYFSDTPLATKTLYDLVDSQPEEETKLLALYHIFAFNYEKNPAAAERAKQMILTDFPYTSYAEFVKNPRNNSFSKSSEEVEKAYAEAFELYSTEKYEESKALIESSVQKYPKDALVPKFALLNAFNTGKTAGKEIMILQLEQIALNYSRTLEGAKAEEMLRYLKSDLEIEATDESGNKINNQPPATPVPPADADSPPVPGKRDDQPAPLRPRRTTDEPQKVASPAQMEIKI</sequence>
<evidence type="ECO:0000313" key="3">
    <source>
        <dbReference type="EMBL" id="MCW4451679.1"/>
    </source>
</evidence>
<gene>
    <name evidence="3" type="ORF">OK344_05595</name>
</gene>
<accession>A0ABT3JLX6</accession>
<evidence type="ECO:0000256" key="2">
    <source>
        <dbReference type="SAM" id="MobiDB-lite"/>
    </source>
</evidence>
<feature type="region of interest" description="Disordered" evidence="2">
    <location>
        <begin position="774"/>
        <end position="832"/>
    </location>
</feature>
<evidence type="ECO:0000256" key="1">
    <source>
        <dbReference type="PROSITE-ProRule" id="PRU00339"/>
    </source>
</evidence>
<dbReference type="PROSITE" id="PS50005">
    <property type="entry name" value="TPR"/>
    <property type="match status" value="1"/>
</dbReference>
<reference evidence="3 4" key="1">
    <citation type="submission" date="2022-10" db="EMBL/GenBank/DDBJ databases">
        <title>Kaistella sp. BT-6-1-3.</title>
        <authorList>
            <person name="Ai J."/>
            <person name="Deng Z."/>
        </authorList>
    </citation>
    <scope>NUCLEOTIDE SEQUENCE [LARGE SCALE GENOMIC DNA]</scope>
    <source>
        <strain evidence="3 4">BT6-1-3</strain>
    </source>
</reference>
<name>A0ABT3JLX6_9FLAO</name>
<keyword evidence="4" id="KW-1185">Reference proteome</keyword>
<dbReference type="InterPro" id="IPR019734">
    <property type="entry name" value="TPR_rpt"/>
</dbReference>
<evidence type="ECO:0000313" key="4">
    <source>
        <dbReference type="Proteomes" id="UP001209107"/>
    </source>
</evidence>
<feature type="repeat" description="TPR" evidence="1">
    <location>
        <begin position="340"/>
        <end position="373"/>
    </location>
</feature>
<dbReference type="SMART" id="SM00028">
    <property type="entry name" value="TPR"/>
    <property type="match status" value="4"/>
</dbReference>
<protein>
    <submittedName>
        <fullName evidence="3">Tetratricopeptide repeat protein</fullName>
    </submittedName>
</protein>
<comment type="caution">
    <text evidence="3">The sequence shown here is derived from an EMBL/GenBank/DDBJ whole genome shotgun (WGS) entry which is preliminary data.</text>
</comment>
<dbReference type="RefSeq" id="WP_265143858.1">
    <property type="nucleotide sequence ID" value="NZ_JAPCHZ010000002.1"/>
</dbReference>
<dbReference type="Gene3D" id="1.25.40.10">
    <property type="entry name" value="Tetratricopeptide repeat domain"/>
    <property type="match status" value="2"/>
</dbReference>
<dbReference type="InterPro" id="IPR011990">
    <property type="entry name" value="TPR-like_helical_dom_sf"/>
</dbReference>
<dbReference type="EMBL" id="JAPCHZ010000002">
    <property type="protein sequence ID" value="MCW4451679.1"/>
    <property type="molecule type" value="Genomic_DNA"/>
</dbReference>
<feature type="region of interest" description="Disordered" evidence="2">
    <location>
        <begin position="80"/>
        <end position="117"/>
    </location>
</feature>
<dbReference type="SUPFAM" id="SSF48452">
    <property type="entry name" value="TPR-like"/>
    <property type="match status" value="2"/>
</dbReference>
<organism evidence="3 4">
    <name type="scientific">Kaistella yananensis</name>
    <dbReference type="NCBI Taxonomy" id="2989820"/>
    <lineage>
        <taxon>Bacteria</taxon>
        <taxon>Pseudomonadati</taxon>
        <taxon>Bacteroidota</taxon>
        <taxon>Flavobacteriia</taxon>
        <taxon>Flavobacteriales</taxon>
        <taxon>Weeksellaceae</taxon>
        <taxon>Chryseobacterium group</taxon>
        <taxon>Kaistella</taxon>
    </lineage>
</organism>
<proteinExistence type="predicted"/>
<keyword evidence="1" id="KW-0802">TPR repeat</keyword>
<feature type="compositionally biased region" description="Gly residues" evidence="2">
    <location>
        <begin position="97"/>
        <end position="108"/>
    </location>
</feature>
<dbReference type="Proteomes" id="UP001209107">
    <property type="component" value="Unassembled WGS sequence"/>
</dbReference>